<accession>A0A9D2APH0</accession>
<gene>
    <name evidence="1" type="ORF">H9982_04710</name>
</gene>
<dbReference type="Pfam" id="PF22817">
    <property type="entry name" value="ApeP-like"/>
    <property type="match status" value="1"/>
</dbReference>
<protein>
    <submittedName>
        <fullName evidence="1">Hydroxymyristoyl-ACP dehydratase</fullName>
    </submittedName>
</protein>
<evidence type="ECO:0000313" key="2">
    <source>
        <dbReference type="Proteomes" id="UP000824246"/>
    </source>
</evidence>
<dbReference type="AlphaFoldDB" id="A0A9D2APH0"/>
<dbReference type="Gene3D" id="3.10.129.10">
    <property type="entry name" value="Hotdog Thioesterase"/>
    <property type="match status" value="1"/>
</dbReference>
<evidence type="ECO:0000313" key="1">
    <source>
        <dbReference type="EMBL" id="HIX45502.1"/>
    </source>
</evidence>
<dbReference type="SUPFAM" id="SSF54637">
    <property type="entry name" value="Thioesterase/thiol ester dehydrase-isomerase"/>
    <property type="match status" value="1"/>
</dbReference>
<organism evidence="1 2">
    <name type="scientific">Candidatus Barnesiella excrementipullorum</name>
    <dbReference type="NCBI Taxonomy" id="2838479"/>
    <lineage>
        <taxon>Bacteria</taxon>
        <taxon>Pseudomonadati</taxon>
        <taxon>Bacteroidota</taxon>
        <taxon>Bacteroidia</taxon>
        <taxon>Bacteroidales</taxon>
        <taxon>Barnesiellaceae</taxon>
        <taxon>Barnesiella</taxon>
    </lineage>
</organism>
<reference evidence="1" key="2">
    <citation type="submission" date="2021-04" db="EMBL/GenBank/DDBJ databases">
        <authorList>
            <person name="Gilroy R."/>
        </authorList>
    </citation>
    <scope>NUCLEOTIDE SEQUENCE</scope>
    <source>
        <strain evidence="1">ChiHjej12B11-16260</strain>
    </source>
</reference>
<comment type="caution">
    <text evidence="1">The sequence shown here is derived from an EMBL/GenBank/DDBJ whole genome shotgun (WGS) entry which is preliminary data.</text>
</comment>
<dbReference type="EMBL" id="DXFB01000126">
    <property type="protein sequence ID" value="HIX45502.1"/>
    <property type="molecule type" value="Genomic_DNA"/>
</dbReference>
<dbReference type="InterPro" id="IPR016776">
    <property type="entry name" value="ApeP-like_dehydratase"/>
</dbReference>
<reference evidence="1" key="1">
    <citation type="journal article" date="2021" name="PeerJ">
        <title>Extensive microbial diversity within the chicken gut microbiome revealed by metagenomics and culture.</title>
        <authorList>
            <person name="Gilroy R."/>
            <person name="Ravi A."/>
            <person name="Getino M."/>
            <person name="Pursley I."/>
            <person name="Horton D.L."/>
            <person name="Alikhan N.F."/>
            <person name="Baker D."/>
            <person name="Gharbi K."/>
            <person name="Hall N."/>
            <person name="Watson M."/>
            <person name="Adriaenssens E.M."/>
            <person name="Foster-Nyarko E."/>
            <person name="Jarju S."/>
            <person name="Secka A."/>
            <person name="Antonio M."/>
            <person name="Oren A."/>
            <person name="Chaudhuri R.R."/>
            <person name="La Ragione R."/>
            <person name="Hildebrand F."/>
            <person name="Pallen M.J."/>
        </authorList>
    </citation>
    <scope>NUCLEOTIDE SEQUENCE</scope>
    <source>
        <strain evidence="1">ChiHjej12B11-16260</strain>
    </source>
</reference>
<dbReference type="Proteomes" id="UP000824246">
    <property type="component" value="Unassembled WGS sequence"/>
</dbReference>
<dbReference type="InterPro" id="IPR029069">
    <property type="entry name" value="HotDog_dom_sf"/>
</dbReference>
<sequence length="144" mass="15632">MATRYDILQLIPQRPPIVMVDAFDGFDGNTSVTTFTVRPDNLFVANGELQESGVIEHIAQSAAARCGYENLSRGETVPLGYIGAVEKLQLAVLPAVGECLTTRIEVLQEVFGITLVAAETKSGDKSVCSCRMKIFIENSHEKKA</sequence>
<name>A0A9D2APH0_9BACT</name>
<proteinExistence type="predicted"/>